<gene>
    <name evidence="3" type="ORF">BDV29DRAFT_186277</name>
</gene>
<dbReference type="GO" id="GO:0005737">
    <property type="term" value="C:cytoplasm"/>
    <property type="evidence" value="ECO:0007669"/>
    <property type="project" value="TreeGrafter"/>
</dbReference>
<dbReference type="GO" id="GO:0004674">
    <property type="term" value="F:protein serine/threonine kinase activity"/>
    <property type="evidence" value="ECO:0007669"/>
    <property type="project" value="TreeGrafter"/>
</dbReference>
<dbReference type="Pfam" id="PF00069">
    <property type="entry name" value="Pkinase"/>
    <property type="match status" value="1"/>
</dbReference>
<evidence type="ECO:0000256" key="1">
    <source>
        <dbReference type="SAM" id="MobiDB-lite"/>
    </source>
</evidence>
<protein>
    <submittedName>
        <fullName evidence="3">Kinase-like domain-containing protein</fullName>
    </submittedName>
</protein>
<dbReference type="EMBL" id="ML732498">
    <property type="protein sequence ID" value="KAB8067369.1"/>
    <property type="molecule type" value="Genomic_DNA"/>
</dbReference>
<dbReference type="GO" id="GO:0043408">
    <property type="term" value="P:regulation of MAPK cascade"/>
    <property type="evidence" value="ECO:0007669"/>
    <property type="project" value="TreeGrafter"/>
</dbReference>
<dbReference type="GO" id="GO:0035556">
    <property type="term" value="P:intracellular signal transduction"/>
    <property type="evidence" value="ECO:0007669"/>
    <property type="project" value="TreeGrafter"/>
</dbReference>
<name>A0A5N5WGW0_9EURO</name>
<proteinExistence type="predicted"/>
<evidence type="ECO:0000313" key="3">
    <source>
        <dbReference type="EMBL" id="KAB8067369.1"/>
    </source>
</evidence>
<dbReference type="PANTHER" id="PTHR48015:SF16">
    <property type="entry name" value="SERINE_THREONINE-PROTEIN KINASE SULU"/>
    <property type="match status" value="1"/>
</dbReference>
<dbReference type="OrthoDB" id="3254104at2759"/>
<dbReference type="AlphaFoldDB" id="A0A5N5WGW0"/>
<dbReference type="Proteomes" id="UP000326565">
    <property type="component" value="Unassembled WGS sequence"/>
</dbReference>
<dbReference type="SUPFAM" id="SSF56112">
    <property type="entry name" value="Protein kinase-like (PK-like)"/>
    <property type="match status" value="1"/>
</dbReference>
<reference evidence="3 4" key="1">
    <citation type="submission" date="2019-04" db="EMBL/GenBank/DDBJ databases">
        <title>Friends and foes A comparative genomics study of 23 Aspergillus species from section Flavi.</title>
        <authorList>
            <consortium name="DOE Joint Genome Institute"/>
            <person name="Kjaerbolling I."/>
            <person name="Vesth T."/>
            <person name="Frisvad J.C."/>
            <person name="Nybo J.L."/>
            <person name="Theobald S."/>
            <person name="Kildgaard S."/>
            <person name="Isbrandt T."/>
            <person name="Kuo A."/>
            <person name="Sato A."/>
            <person name="Lyhne E.K."/>
            <person name="Kogle M.E."/>
            <person name="Wiebenga A."/>
            <person name="Kun R.S."/>
            <person name="Lubbers R.J."/>
            <person name="Makela M.R."/>
            <person name="Barry K."/>
            <person name="Chovatia M."/>
            <person name="Clum A."/>
            <person name="Daum C."/>
            <person name="Haridas S."/>
            <person name="He G."/>
            <person name="LaButti K."/>
            <person name="Lipzen A."/>
            <person name="Mondo S."/>
            <person name="Riley R."/>
            <person name="Salamov A."/>
            <person name="Simmons B.A."/>
            <person name="Magnuson J.K."/>
            <person name="Henrissat B."/>
            <person name="Mortensen U.H."/>
            <person name="Larsen T.O."/>
            <person name="Devries R.P."/>
            <person name="Grigoriev I.V."/>
            <person name="Machida M."/>
            <person name="Baker S.E."/>
            <person name="Andersen M.R."/>
        </authorList>
    </citation>
    <scope>NUCLEOTIDE SEQUENCE [LARGE SCALE GENOMIC DNA]</scope>
    <source>
        <strain evidence="3 4">CBS 151.66</strain>
    </source>
</reference>
<dbReference type="GO" id="GO:0005524">
    <property type="term" value="F:ATP binding"/>
    <property type="evidence" value="ECO:0007669"/>
    <property type="project" value="InterPro"/>
</dbReference>
<keyword evidence="3" id="KW-0418">Kinase</keyword>
<keyword evidence="4" id="KW-1185">Reference proteome</keyword>
<accession>A0A5N5WGW0</accession>
<evidence type="ECO:0000259" key="2">
    <source>
        <dbReference type="PROSITE" id="PS50011"/>
    </source>
</evidence>
<keyword evidence="3" id="KW-0808">Transferase</keyword>
<sequence length="269" mass="30278">MRSTKILGSPIQMSLPRGESPPIQNETPTRSEEATECVKYGNPFTMDRLFIGLEPAWSGINAIEFTEHMPISFVSKLDTTACDKSRIDCLRQTSHRHLVNLKEVFVTEESLLLFYEKWEGISLKEIQDLRPAFQLGEVEVATICYQILQALQYIHNTLGINHGALRDQDIYIHKTGDIKIAKIGESMIRESSPQEKSKDIRATLKIARKLLGLRGASGGRGTMGLLVHDFTAAPFNTTVDQLLQHPLMRFNAGSWCLRPINLLCTIAKR</sequence>
<organism evidence="3 4">
    <name type="scientific">Aspergillus leporis</name>
    <dbReference type="NCBI Taxonomy" id="41062"/>
    <lineage>
        <taxon>Eukaryota</taxon>
        <taxon>Fungi</taxon>
        <taxon>Dikarya</taxon>
        <taxon>Ascomycota</taxon>
        <taxon>Pezizomycotina</taxon>
        <taxon>Eurotiomycetes</taxon>
        <taxon>Eurotiomycetidae</taxon>
        <taxon>Eurotiales</taxon>
        <taxon>Aspergillaceae</taxon>
        <taxon>Aspergillus</taxon>
        <taxon>Aspergillus subgen. Circumdati</taxon>
    </lineage>
</organism>
<dbReference type="Gene3D" id="1.10.510.10">
    <property type="entry name" value="Transferase(Phosphotransferase) domain 1"/>
    <property type="match status" value="1"/>
</dbReference>
<dbReference type="InterPro" id="IPR011009">
    <property type="entry name" value="Kinase-like_dom_sf"/>
</dbReference>
<dbReference type="InterPro" id="IPR050285">
    <property type="entry name" value="STE20_Ser/Thr_kinase"/>
</dbReference>
<evidence type="ECO:0000313" key="4">
    <source>
        <dbReference type="Proteomes" id="UP000326565"/>
    </source>
</evidence>
<dbReference type="PANTHER" id="PTHR48015">
    <property type="entry name" value="SERINE/THREONINE-PROTEIN KINASE TAO"/>
    <property type="match status" value="1"/>
</dbReference>
<feature type="domain" description="Protein kinase" evidence="2">
    <location>
        <begin position="1"/>
        <end position="269"/>
    </location>
</feature>
<dbReference type="InterPro" id="IPR000719">
    <property type="entry name" value="Prot_kinase_dom"/>
</dbReference>
<feature type="region of interest" description="Disordered" evidence="1">
    <location>
        <begin position="1"/>
        <end position="32"/>
    </location>
</feature>
<dbReference type="PROSITE" id="PS50011">
    <property type="entry name" value="PROTEIN_KINASE_DOM"/>
    <property type="match status" value="1"/>
</dbReference>